<accession>A0A150WTK7</accession>
<name>A0A150WTK7_BDEBC</name>
<evidence type="ECO:0008006" key="3">
    <source>
        <dbReference type="Google" id="ProtNLM"/>
    </source>
</evidence>
<reference evidence="1 2" key="1">
    <citation type="submission" date="2016-03" db="EMBL/GenBank/DDBJ databases">
        <authorList>
            <person name="Ploux O."/>
        </authorList>
    </citation>
    <scope>NUCLEOTIDE SEQUENCE [LARGE SCALE GENOMIC DNA]</scope>
    <source>
        <strain evidence="1 2">BER2</strain>
    </source>
</reference>
<dbReference type="Gene3D" id="2.120.10.30">
    <property type="entry name" value="TolB, C-terminal domain"/>
    <property type="match status" value="1"/>
</dbReference>
<comment type="caution">
    <text evidence="1">The sequence shown here is derived from an EMBL/GenBank/DDBJ whole genome shotgun (WGS) entry which is preliminary data.</text>
</comment>
<gene>
    <name evidence="1" type="ORF">AZI85_15955</name>
</gene>
<evidence type="ECO:0000313" key="2">
    <source>
        <dbReference type="Proteomes" id="UP000075391"/>
    </source>
</evidence>
<dbReference type="Proteomes" id="UP000075391">
    <property type="component" value="Unassembled WGS sequence"/>
</dbReference>
<protein>
    <recommendedName>
        <fullName evidence="3">Hemagglutinin/hemolysin-related protein</fullName>
    </recommendedName>
</protein>
<evidence type="ECO:0000313" key="1">
    <source>
        <dbReference type="EMBL" id="KYG69888.1"/>
    </source>
</evidence>
<organism evidence="1 2">
    <name type="scientific">Bdellovibrio bacteriovorus</name>
    <dbReference type="NCBI Taxonomy" id="959"/>
    <lineage>
        <taxon>Bacteria</taxon>
        <taxon>Pseudomonadati</taxon>
        <taxon>Bdellovibrionota</taxon>
        <taxon>Bdellovibrionia</taxon>
        <taxon>Bdellovibrionales</taxon>
        <taxon>Pseudobdellovibrionaceae</taxon>
        <taxon>Bdellovibrio</taxon>
    </lineage>
</organism>
<proteinExistence type="predicted"/>
<sequence>MSLIPAELTIIDGGVEKKVPVGDSSLLTKDTAIKIIGVTKPNSKVKIYTSAADPACQFEPQDSDIIGTGDARGIDFSIDLSTLPEGRHVICMYVENPAGTTWSKLTEIIIKRSVQAFSGLHVLPADRSTARQPEFAGVAEKDVQLALYAGGTCSGVALEYLKADSSGNFSIPLSALNSLLVDGHFTYSILATDVLGNTRCSPGVGYTLDTTISATVINAVLPASPSNNDSPTIDGTTEENSLVELFNSSTCTGSAIGSYSTNTSGAFLLNLATPLTVEDTYALTVKVTDDLGNFECFSAQKQDYIYDVTPPALSIVSPAANSSFQNNFTLDLTCEEAAAIVVGGDVSSSISQSCTGGTLSLSPSLSGVDGAKTVTVTATDAAGNVTTRNLNLIKDTTPPALPTVTRYSASPTSADFVTMTVSSCADVAQVLAKEDSSIPTGAEANWVSCTTAAGGISFNLSTAGTQGTRNVRVFVRDATGNIQPSFASVLVDYDTLPPSISLNAIPGFLGTNSYYEFKWTLSEGNVPAGAQFTLEYSQNSGSSWTSLSTTPVGITGAVNSKIYKYKQYLPSTPGATIFRVRLTDATGQTGYGSQASILLYDITPPEITAHSFLIAGSEGPVTTYNPFVKVSFSATDNQTPVTQFCLKNDSAVPALSNACWIAIDAPGVGVPVDLNVTLTDYDHLVDWRQGTYTVYLWIRDQAGNISSNVGPVNNGTDRIAVTYSPIPDPTLTELIVAKDASATVQPDPWDLVTTPGTSLYLKWKQKVYHGTAAVSLWYTLNGTDFTLIEENAESGSVLSCSAAGAVDACTYNWSSPVPVNTTYMIQVRVTDGIGQTTTKNTVYISNPNFRPIAGNTDPGTNGSAKKAAFRGLTPDSGSFVVTRNGLLFFRDVARGLLMVDPNNGVQKIALKLTDTSTGDGGSLASATSQGILKIALDFEDRVLVFEPDRIRRIDTRASPMTIESIIGAFNDGRVGTNAADYVADPHDVKIKLHPTTKMYGMGSPYLNFFALPNGDIYFQTEAIFATRAAGARIRVYRGSAVEPYVDTLRVGGAGDYQDPSTDIGAWDLGTLNFIYDPFSYVVSKAYVSVNHQIPGCNYFYFSQVSPTTLQSLGSGHPVSPFSPCTAAYRVQGMNGQMYSMNRINPWAFQIVKFDGSSGWNVVVGSGERSSCADGTAAGSCPIIPNDLFVSQTGQVYFRDDGQIRIVGSDNRVYTLFGYNLSSGDGGHPMEARLNEIASIDHGVNDKVVVLDTQGGRFREVNFKGTPGITTIAGTGSDAPGSITPLGVAANTSPIGMGWSAPGRFVTNPTNGDVYWYCGGSHSICRLNRASNVWQNVFTLGGTVPYETAAGYFYWDLDIPTYPLAPLAFYNNSLLVGLDSWGGTEHFRRVWREFDLTNGYSRFTLGNGNYVSAATCNNGSSASCIPEYYYFSWGAGAGSPIHQTNIAGNNYWLFLNNGQKDVIRVGAGSVTKMFSLSVRAQSIFYKSPYLYYCSAPENGPAKLYRKNFNSPFTEVELILPHGSACTGNKIIFKNGAGTEPDRLVFPIRQNGIFGLSEFLDPENYVP</sequence>
<dbReference type="EMBL" id="LUKF01000005">
    <property type="protein sequence ID" value="KYG69888.1"/>
    <property type="molecule type" value="Genomic_DNA"/>
</dbReference>
<dbReference type="InterPro" id="IPR013783">
    <property type="entry name" value="Ig-like_fold"/>
</dbReference>
<dbReference type="InterPro" id="IPR011042">
    <property type="entry name" value="6-blade_b-propeller_TolB-like"/>
</dbReference>
<dbReference type="Gene3D" id="2.60.40.10">
    <property type="entry name" value="Immunoglobulins"/>
    <property type="match status" value="2"/>
</dbReference>